<dbReference type="GO" id="GO:0008690">
    <property type="term" value="F:3-deoxy-manno-octulosonate cytidylyltransferase activity"/>
    <property type="evidence" value="ECO:0007669"/>
    <property type="project" value="UniProtKB-UniRule"/>
</dbReference>
<name>A0A8J2V5J6_9PROT</name>
<sequence>MKAMIVIPARFASSRLPGKPLLVAGGKPLIQHTYEKAAGSSADRVIVATDDERILKTVQDFGGEAVMTSADHQTGTARVAEAADRIAGEGEPVDIVVNMQGDEPETDPAHLDALIAVHRAALAGDRPAFVSTLVCPFAPEPVDGPGSPQDPSCVKALLGHPRADGGCDALYFSRALTPYPRDDGGRVSDPTVYYLHIGIYAFSAASLRAYDSLPAGRLEAIEKLEQLRILEAGERIAAAIVPQAAPGIDTPADFAAFKQRLAGTG</sequence>
<dbReference type="GO" id="GO:0033468">
    <property type="term" value="P:CMP-keto-3-deoxy-D-manno-octulosonic acid biosynthetic process"/>
    <property type="evidence" value="ECO:0007669"/>
    <property type="project" value="UniProtKB-UniRule"/>
</dbReference>
<evidence type="ECO:0000313" key="6">
    <source>
        <dbReference type="Proteomes" id="UP000613582"/>
    </source>
</evidence>
<dbReference type="GO" id="GO:0009103">
    <property type="term" value="P:lipopolysaccharide biosynthetic process"/>
    <property type="evidence" value="ECO:0007669"/>
    <property type="project" value="UniProtKB-UniRule"/>
</dbReference>
<evidence type="ECO:0000313" key="5">
    <source>
        <dbReference type="EMBL" id="GGD08701.1"/>
    </source>
</evidence>
<protein>
    <recommendedName>
        <fullName evidence="4">3-deoxy-manno-octulosonate cytidylyltransferase</fullName>
        <ecNumber evidence="4">2.7.7.38</ecNumber>
    </recommendedName>
    <alternativeName>
        <fullName evidence="4">CMP-2-keto-3-deoxyoctulosonic acid synthase</fullName>
        <shortName evidence="4">CKS</shortName>
        <shortName evidence="4">CMP-KDO synthase</shortName>
    </alternativeName>
</protein>
<organism evidence="5 6">
    <name type="scientific">Aquisalinus flavus</name>
    <dbReference type="NCBI Taxonomy" id="1526572"/>
    <lineage>
        <taxon>Bacteria</taxon>
        <taxon>Pseudomonadati</taxon>
        <taxon>Pseudomonadota</taxon>
        <taxon>Alphaproteobacteria</taxon>
        <taxon>Parvularculales</taxon>
        <taxon>Parvularculaceae</taxon>
        <taxon>Aquisalinus</taxon>
    </lineage>
</organism>
<dbReference type="SUPFAM" id="SSF53448">
    <property type="entry name" value="Nucleotide-diphospho-sugar transferases"/>
    <property type="match status" value="1"/>
</dbReference>
<dbReference type="GO" id="GO:0005829">
    <property type="term" value="C:cytosol"/>
    <property type="evidence" value="ECO:0007669"/>
    <property type="project" value="TreeGrafter"/>
</dbReference>
<comment type="catalytic activity">
    <reaction evidence="4">
        <text>3-deoxy-alpha-D-manno-oct-2-ulosonate + CTP = CMP-3-deoxy-beta-D-manno-octulosonate + diphosphate</text>
        <dbReference type="Rhea" id="RHEA:23448"/>
        <dbReference type="ChEBI" id="CHEBI:33019"/>
        <dbReference type="ChEBI" id="CHEBI:37563"/>
        <dbReference type="ChEBI" id="CHEBI:85986"/>
        <dbReference type="ChEBI" id="CHEBI:85987"/>
        <dbReference type="EC" id="2.7.7.38"/>
    </reaction>
</comment>
<reference evidence="5" key="1">
    <citation type="journal article" date="2014" name="Int. J. Syst. Evol. Microbiol.">
        <title>Complete genome sequence of Corynebacterium casei LMG S-19264T (=DSM 44701T), isolated from a smear-ripened cheese.</title>
        <authorList>
            <consortium name="US DOE Joint Genome Institute (JGI-PGF)"/>
            <person name="Walter F."/>
            <person name="Albersmeier A."/>
            <person name="Kalinowski J."/>
            <person name="Ruckert C."/>
        </authorList>
    </citation>
    <scope>NUCLEOTIDE SEQUENCE</scope>
    <source>
        <strain evidence="5">CGMCC 1.12921</strain>
    </source>
</reference>
<keyword evidence="1 4" id="KW-0808">Transferase</keyword>
<dbReference type="HAMAP" id="MF_00057">
    <property type="entry name" value="KdsB"/>
    <property type="match status" value="1"/>
</dbReference>
<reference evidence="5" key="2">
    <citation type="submission" date="2020-09" db="EMBL/GenBank/DDBJ databases">
        <authorList>
            <person name="Sun Q."/>
            <person name="Zhou Y."/>
        </authorList>
    </citation>
    <scope>NUCLEOTIDE SEQUENCE</scope>
    <source>
        <strain evidence="5">CGMCC 1.12921</strain>
    </source>
</reference>
<proteinExistence type="inferred from homology"/>
<keyword evidence="2 4" id="KW-0548">Nucleotidyltransferase</keyword>
<dbReference type="EMBL" id="BMGH01000001">
    <property type="protein sequence ID" value="GGD08701.1"/>
    <property type="molecule type" value="Genomic_DNA"/>
</dbReference>
<comment type="function">
    <text evidence="4">Activates KDO (a required 8-carbon sugar) for incorporation into bacterial lipopolysaccharide in Gram-negative bacteria.</text>
</comment>
<evidence type="ECO:0000256" key="4">
    <source>
        <dbReference type="HAMAP-Rule" id="MF_00057"/>
    </source>
</evidence>
<dbReference type="UniPathway" id="UPA00358">
    <property type="reaction ID" value="UER00476"/>
</dbReference>
<comment type="pathway">
    <text evidence="4">Nucleotide-sugar biosynthesis; CMP-3-deoxy-D-manno-octulosonate biosynthesis; CMP-3-deoxy-D-manno-octulosonate from 3-deoxy-D-manno-octulosonate and CTP: step 1/1.</text>
</comment>
<comment type="caution">
    <text evidence="5">The sequence shown here is derived from an EMBL/GenBank/DDBJ whole genome shotgun (WGS) entry which is preliminary data.</text>
</comment>
<comment type="similarity">
    <text evidence="4">Belongs to the KdsB family.</text>
</comment>
<dbReference type="RefSeq" id="WP_188158841.1">
    <property type="nucleotide sequence ID" value="NZ_BMGH01000001.1"/>
</dbReference>
<dbReference type="NCBIfam" id="TIGR00466">
    <property type="entry name" value="kdsB"/>
    <property type="match status" value="1"/>
</dbReference>
<keyword evidence="4" id="KW-0963">Cytoplasm</keyword>
<dbReference type="Gene3D" id="3.90.550.10">
    <property type="entry name" value="Spore Coat Polysaccharide Biosynthesis Protein SpsA, Chain A"/>
    <property type="match status" value="1"/>
</dbReference>
<gene>
    <name evidence="4 5" type="primary">kdsB</name>
    <name evidence="5" type="ORF">GCM10011342_16900</name>
</gene>
<dbReference type="InterPro" id="IPR029044">
    <property type="entry name" value="Nucleotide-diphossugar_trans"/>
</dbReference>
<dbReference type="NCBIfam" id="NF003952">
    <property type="entry name" value="PRK05450.1-5"/>
    <property type="match status" value="1"/>
</dbReference>
<dbReference type="AlphaFoldDB" id="A0A8J2V5J6"/>
<dbReference type="EC" id="2.7.7.38" evidence="4"/>
<evidence type="ECO:0000256" key="1">
    <source>
        <dbReference type="ARBA" id="ARBA00022679"/>
    </source>
</evidence>
<evidence type="ECO:0000256" key="3">
    <source>
        <dbReference type="ARBA" id="ARBA00022985"/>
    </source>
</evidence>
<dbReference type="CDD" id="cd02517">
    <property type="entry name" value="CMP-KDO-Synthetase"/>
    <property type="match status" value="1"/>
</dbReference>
<dbReference type="Proteomes" id="UP000613582">
    <property type="component" value="Unassembled WGS sequence"/>
</dbReference>
<dbReference type="Pfam" id="PF02348">
    <property type="entry name" value="CTP_transf_3"/>
    <property type="match status" value="1"/>
</dbReference>
<keyword evidence="6" id="KW-1185">Reference proteome</keyword>
<dbReference type="InterPro" id="IPR003329">
    <property type="entry name" value="Cytidylyl_trans"/>
</dbReference>
<dbReference type="InterPro" id="IPR004528">
    <property type="entry name" value="KdsB"/>
</dbReference>
<dbReference type="PANTHER" id="PTHR42866">
    <property type="entry name" value="3-DEOXY-MANNO-OCTULOSONATE CYTIDYLYLTRANSFERASE"/>
    <property type="match status" value="1"/>
</dbReference>
<accession>A0A8J2V5J6</accession>
<comment type="subcellular location">
    <subcellularLocation>
        <location evidence="4">Cytoplasm</location>
    </subcellularLocation>
</comment>
<keyword evidence="3 4" id="KW-0448">Lipopolysaccharide biosynthesis</keyword>
<dbReference type="PANTHER" id="PTHR42866:SF2">
    <property type="entry name" value="3-DEOXY-MANNO-OCTULOSONATE CYTIDYLYLTRANSFERASE, MITOCHONDRIAL"/>
    <property type="match status" value="1"/>
</dbReference>
<evidence type="ECO:0000256" key="2">
    <source>
        <dbReference type="ARBA" id="ARBA00022695"/>
    </source>
</evidence>